<dbReference type="AlphaFoldDB" id="A0A7J7LGC8"/>
<dbReference type="EMBL" id="JACGCM010002301">
    <property type="protein sequence ID" value="KAF6141589.1"/>
    <property type="molecule type" value="Genomic_DNA"/>
</dbReference>
<accession>A0A7J7LGC8</accession>
<dbReference type="Proteomes" id="UP000541444">
    <property type="component" value="Unassembled WGS sequence"/>
</dbReference>
<dbReference type="PANTHER" id="PTHR48104">
    <property type="entry name" value="METACASPASE-4"/>
    <property type="match status" value="1"/>
</dbReference>
<dbReference type="GO" id="GO:0004197">
    <property type="term" value="F:cysteine-type endopeptidase activity"/>
    <property type="evidence" value="ECO:0007669"/>
    <property type="project" value="InterPro"/>
</dbReference>
<protein>
    <recommendedName>
        <fullName evidence="2">Peptidase C14 caspase domain-containing protein</fullName>
    </recommendedName>
</protein>
<dbReference type="InterPro" id="IPR050452">
    <property type="entry name" value="Metacaspase"/>
</dbReference>
<evidence type="ECO:0000256" key="1">
    <source>
        <dbReference type="ARBA" id="ARBA00009005"/>
    </source>
</evidence>
<name>A0A7J7LGC8_9MAGN</name>
<organism evidence="3 4">
    <name type="scientific">Kingdonia uniflora</name>
    <dbReference type="NCBI Taxonomy" id="39325"/>
    <lineage>
        <taxon>Eukaryota</taxon>
        <taxon>Viridiplantae</taxon>
        <taxon>Streptophyta</taxon>
        <taxon>Embryophyta</taxon>
        <taxon>Tracheophyta</taxon>
        <taxon>Spermatophyta</taxon>
        <taxon>Magnoliopsida</taxon>
        <taxon>Ranunculales</taxon>
        <taxon>Circaeasteraceae</taxon>
        <taxon>Kingdonia</taxon>
    </lineage>
</organism>
<comment type="caution">
    <text evidence="3">The sequence shown here is derived from an EMBL/GenBank/DDBJ whole genome shotgun (WGS) entry which is preliminary data.</text>
</comment>
<keyword evidence="4" id="KW-1185">Reference proteome</keyword>
<dbReference type="OrthoDB" id="3223806at2759"/>
<sequence length="226" mass="24206">MSGDSLVFHYSGHGAQQRNFISDEVDGYDETLCPLDYELQKMILDGEINAVIVRSLPKGATLHAIIDACHSGTLLDLPLLCRMTDNGQYVWENDSSGSGAYKSTSGGLAVSFSGCGDNQTSADTSVCIQALSGNTMTGAMTYSFIQAAQGAPGLTYGCLLNANAIRQANSGVRLNGPITSFLRKVLFTGLFRISHTISIYKLAFMISKMNLSYHLLRCLTITGGHS</sequence>
<comment type="similarity">
    <text evidence="1">Belongs to the peptidase C14B family.</text>
</comment>
<dbReference type="GO" id="GO:0005737">
    <property type="term" value="C:cytoplasm"/>
    <property type="evidence" value="ECO:0007669"/>
    <property type="project" value="TreeGrafter"/>
</dbReference>
<dbReference type="InterPro" id="IPR011600">
    <property type="entry name" value="Pept_C14_caspase"/>
</dbReference>
<evidence type="ECO:0000313" key="3">
    <source>
        <dbReference type="EMBL" id="KAF6141589.1"/>
    </source>
</evidence>
<dbReference type="Gene3D" id="3.40.50.12660">
    <property type="match status" value="1"/>
</dbReference>
<dbReference type="PANTHER" id="PTHR48104:SF17">
    <property type="entry name" value="METACASPASE-3"/>
    <property type="match status" value="1"/>
</dbReference>
<proteinExistence type="inferred from homology"/>
<evidence type="ECO:0000313" key="4">
    <source>
        <dbReference type="Proteomes" id="UP000541444"/>
    </source>
</evidence>
<feature type="domain" description="Peptidase C14 caspase" evidence="2">
    <location>
        <begin position="3"/>
        <end position="157"/>
    </location>
</feature>
<evidence type="ECO:0000259" key="2">
    <source>
        <dbReference type="Pfam" id="PF00656"/>
    </source>
</evidence>
<reference evidence="3 4" key="1">
    <citation type="journal article" date="2020" name="IScience">
        <title>Genome Sequencing of the Endangered Kingdonia uniflora (Circaeasteraceae, Ranunculales) Reveals Potential Mechanisms of Evolutionary Specialization.</title>
        <authorList>
            <person name="Sun Y."/>
            <person name="Deng T."/>
            <person name="Zhang A."/>
            <person name="Moore M.J."/>
            <person name="Landis J.B."/>
            <person name="Lin N."/>
            <person name="Zhang H."/>
            <person name="Zhang X."/>
            <person name="Huang J."/>
            <person name="Zhang X."/>
            <person name="Sun H."/>
            <person name="Wang H."/>
        </authorList>
    </citation>
    <scope>NUCLEOTIDE SEQUENCE [LARGE SCALE GENOMIC DNA]</scope>
    <source>
        <strain evidence="3">TB1705</strain>
        <tissue evidence="3">Leaf</tissue>
    </source>
</reference>
<dbReference type="Pfam" id="PF00656">
    <property type="entry name" value="Peptidase_C14"/>
    <property type="match status" value="1"/>
</dbReference>
<dbReference type="GO" id="GO:0006508">
    <property type="term" value="P:proteolysis"/>
    <property type="evidence" value="ECO:0007669"/>
    <property type="project" value="InterPro"/>
</dbReference>
<gene>
    <name evidence="3" type="ORF">GIB67_023761</name>
</gene>